<keyword evidence="3" id="KW-0238">DNA-binding</keyword>
<feature type="transmembrane region" description="Helical" evidence="7">
    <location>
        <begin position="568"/>
        <end position="586"/>
    </location>
</feature>
<keyword evidence="7" id="KW-1133">Transmembrane helix</keyword>
<evidence type="ECO:0000256" key="2">
    <source>
        <dbReference type="ARBA" id="ARBA00023015"/>
    </source>
</evidence>
<evidence type="ECO:0000256" key="3">
    <source>
        <dbReference type="ARBA" id="ARBA00023125"/>
    </source>
</evidence>
<name>A0A445LT50_GLYSO</name>
<evidence type="ECO:0000256" key="7">
    <source>
        <dbReference type="SAM" id="Phobius"/>
    </source>
</evidence>
<proteinExistence type="predicted"/>
<dbReference type="AlphaFoldDB" id="A0A445LT50"/>
<protein>
    <submittedName>
        <fullName evidence="9">NAC domain-containing protein 86</fullName>
    </submittedName>
</protein>
<feature type="region of interest" description="Disordered" evidence="6">
    <location>
        <begin position="430"/>
        <end position="453"/>
    </location>
</feature>
<feature type="transmembrane region" description="Helical" evidence="7">
    <location>
        <begin position="616"/>
        <end position="635"/>
    </location>
</feature>
<dbReference type="Gramene" id="XM_028359882.1">
    <property type="protein sequence ID" value="XP_028215683.1"/>
    <property type="gene ID" value="LOC114397704"/>
</dbReference>
<evidence type="ECO:0000256" key="6">
    <source>
        <dbReference type="SAM" id="MobiDB-lite"/>
    </source>
</evidence>
<evidence type="ECO:0000313" key="10">
    <source>
        <dbReference type="Proteomes" id="UP000289340"/>
    </source>
</evidence>
<dbReference type="GO" id="GO:0003677">
    <property type="term" value="F:DNA binding"/>
    <property type="evidence" value="ECO:0007669"/>
    <property type="project" value="UniProtKB-KW"/>
</dbReference>
<keyword evidence="4" id="KW-0804">Transcription</keyword>
<evidence type="ECO:0000256" key="4">
    <source>
        <dbReference type="ARBA" id="ARBA00023163"/>
    </source>
</evidence>
<dbReference type="FunFam" id="2.170.150.80:FF:000002">
    <property type="entry name" value="Nac domain-containing protein 86"/>
    <property type="match status" value="1"/>
</dbReference>
<dbReference type="GO" id="GO:0006355">
    <property type="term" value="P:regulation of DNA-templated transcription"/>
    <property type="evidence" value="ECO:0007669"/>
    <property type="project" value="InterPro"/>
</dbReference>
<dbReference type="InterPro" id="IPR036093">
    <property type="entry name" value="NAC_dom_sf"/>
</dbReference>
<keyword evidence="7" id="KW-0472">Membrane</keyword>
<dbReference type="PANTHER" id="PTHR31744">
    <property type="entry name" value="PROTEIN CUP-SHAPED COTYLEDON 2-RELATED"/>
    <property type="match status" value="1"/>
</dbReference>
<sequence>MAPVLPPGFRFHPTDEELVAYYLKRKINGRKIELEIIPEVDLYKCEPWDLPGKSLLPGKDLEWYFYSPRDRKYPNGSRTNRATKSGYWKATGKDRKVNSQARAVGMKKTLVYYRGRAPHGSRTNWVMHEYRLDERECETNSGLQDAYALCRVVKKTAVIPPKVGEHHYVNVPNANQITSDHSSSIEIYPEGRGEDLDSTNYFMPVDACSPHNMGNETSLTINSGIMTRDHEKWSHFSSQDPLFSLPTSSFSKFGAIAYPPSKVDIALEYARMQHRFVLPPLEVDDFPQVGISELKMTQASGSMQGSRTETDILQEILSVAQVSQELINQSNYSQEWGGNNDNYAPREDDFTFMVGTNYNHSNHGMSSMRYADKTWEDANTRTIEIGDVDEEFKAERMVENLRWVGMSSEDLQKMEEQKIVPIEDISSFQTNEVQESEQHSNKEHNDDTEINDFSLGFINDNDDPNENFIEDGNIDDYSSSPSFEVVEEIKVNHGMLVSTHQVVETFFHQIVPSQTVQVHLINSVMAHNNHYVENAEAMLMIMENKGSSLRNKVKAYVMGKLIKPSKTIASAIVFVFALVLMHCVYLKEEVEIWNESNNEVNWFVGVKSHEKELSAVLKKIGIFLTISLAFCTMWASQNMVVNP</sequence>
<dbReference type="Gene3D" id="2.170.150.80">
    <property type="entry name" value="NAC domain"/>
    <property type="match status" value="1"/>
</dbReference>
<dbReference type="Proteomes" id="UP000289340">
    <property type="component" value="Chromosome 2"/>
</dbReference>
<evidence type="ECO:0000313" key="9">
    <source>
        <dbReference type="EMBL" id="RZC26499.1"/>
    </source>
</evidence>
<organism evidence="9 10">
    <name type="scientific">Glycine soja</name>
    <name type="common">Wild soybean</name>
    <dbReference type="NCBI Taxonomy" id="3848"/>
    <lineage>
        <taxon>Eukaryota</taxon>
        <taxon>Viridiplantae</taxon>
        <taxon>Streptophyta</taxon>
        <taxon>Embryophyta</taxon>
        <taxon>Tracheophyta</taxon>
        <taxon>Spermatophyta</taxon>
        <taxon>Magnoliopsida</taxon>
        <taxon>eudicotyledons</taxon>
        <taxon>Gunneridae</taxon>
        <taxon>Pentapetalae</taxon>
        <taxon>rosids</taxon>
        <taxon>fabids</taxon>
        <taxon>Fabales</taxon>
        <taxon>Fabaceae</taxon>
        <taxon>Papilionoideae</taxon>
        <taxon>50 kb inversion clade</taxon>
        <taxon>NPAAA clade</taxon>
        <taxon>indigoferoid/millettioid clade</taxon>
        <taxon>Phaseoleae</taxon>
        <taxon>Glycine</taxon>
        <taxon>Glycine subgen. Soja</taxon>
    </lineage>
</organism>
<dbReference type="SUPFAM" id="SSF101941">
    <property type="entry name" value="NAC domain"/>
    <property type="match status" value="1"/>
</dbReference>
<feature type="domain" description="NAC" evidence="8">
    <location>
        <begin position="5"/>
        <end position="155"/>
    </location>
</feature>
<dbReference type="PROSITE" id="PS51005">
    <property type="entry name" value="NAC"/>
    <property type="match status" value="1"/>
</dbReference>
<evidence type="ECO:0000259" key="8">
    <source>
        <dbReference type="PROSITE" id="PS51005"/>
    </source>
</evidence>
<keyword evidence="10" id="KW-1185">Reference proteome</keyword>
<reference evidence="9 10" key="1">
    <citation type="submission" date="2018-09" db="EMBL/GenBank/DDBJ databases">
        <title>A high-quality reference genome of wild soybean provides a powerful tool to mine soybean genomes.</title>
        <authorList>
            <person name="Xie M."/>
            <person name="Chung C.Y.L."/>
            <person name="Li M.-W."/>
            <person name="Wong F.-L."/>
            <person name="Chan T.-F."/>
            <person name="Lam H.-M."/>
        </authorList>
    </citation>
    <scope>NUCLEOTIDE SEQUENCE [LARGE SCALE GENOMIC DNA]</scope>
    <source>
        <strain evidence="10">cv. W05</strain>
        <tissue evidence="9">Hypocotyl of etiolated seedlings</tissue>
    </source>
</reference>
<accession>A0A445LT50</accession>
<dbReference type="PANTHER" id="PTHR31744:SF210">
    <property type="entry name" value="NAC DOMAIN-CONTAINING PROTEIN 86-LIKE"/>
    <property type="match status" value="1"/>
</dbReference>
<keyword evidence="7" id="KW-0812">Transmembrane</keyword>
<feature type="compositionally biased region" description="Basic and acidic residues" evidence="6">
    <location>
        <begin position="436"/>
        <end position="447"/>
    </location>
</feature>
<dbReference type="GO" id="GO:0005634">
    <property type="term" value="C:nucleus"/>
    <property type="evidence" value="ECO:0007669"/>
    <property type="project" value="UniProtKB-SubCell"/>
</dbReference>
<dbReference type="InterPro" id="IPR003441">
    <property type="entry name" value="NAC-dom"/>
</dbReference>
<evidence type="ECO:0000256" key="5">
    <source>
        <dbReference type="ARBA" id="ARBA00023242"/>
    </source>
</evidence>
<dbReference type="Pfam" id="PF02365">
    <property type="entry name" value="NAM"/>
    <property type="match status" value="1"/>
</dbReference>
<comment type="subcellular location">
    <subcellularLocation>
        <location evidence="1">Nucleus</location>
    </subcellularLocation>
</comment>
<evidence type="ECO:0000256" key="1">
    <source>
        <dbReference type="ARBA" id="ARBA00004123"/>
    </source>
</evidence>
<keyword evidence="5" id="KW-0539">Nucleus</keyword>
<dbReference type="EMBL" id="QZWG01000002">
    <property type="protein sequence ID" value="RZC26499.1"/>
    <property type="molecule type" value="Genomic_DNA"/>
</dbReference>
<gene>
    <name evidence="9" type="ORF">D0Y65_004918</name>
</gene>
<keyword evidence="2" id="KW-0805">Transcription regulation</keyword>
<comment type="caution">
    <text evidence="9">The sequence shown here is derived from an EMBL/GenBank/DDBJ whole genome shotgun (WGS) entry which is preliminary data.</text>
</comment>